<evidence type="ECO:0000256" key="1">
    <source>
        <dbReference type="SAM" id="SignalP"/>
    </source>
</evidence>
<dbReference type="EMBL" id="JACSQT010000012">
    <property type="protein sequence ID" value="MBD7939070.1"/>
    <property type="molecule type" value="Genomic_DNA"/>
</dbReference>
<accession>A0ABR8QU56</accession>
<feature type="signal peptide" evidence="1">
    <location>
        <begin position="1"/>
        <end position="19"/>
    </location>
</feature>
<protein>
    <submittedName>
        <fullName evidence="3">PepSY domain-containing protein</fullName>
    </submittedName>
</protein>
<evidence type="ECO:0000313" key="4">
    <source>
        <dbReference type="Proteomes" id="UP000657931"/>
    </source>
</evidence>
<keyword evidence="4" id="KW-1185">Reference proteome</keyword>
<dbReference type="Gene3D" id="3.10.450.40">
    <property type="match status" value="2"/>
</dbReference>
<gene>
    <name evidence="3" type="ORF">H9655_18700</name>
</gene>
<comment type="caution">
    <text evidence="3">The sequence shown here is derived from an EMBL/GenBank/DDBJ whole genome shotgun (WGS) entry which is preliminary data.</text>
</comment>
<keyword evidence="1" id="KW-0732">Signal</keyword>
<feature type="domain" description="PepSY" evidence="2">
    <location>
        <begin position="46"/>
        <end position="102"/>
    </location>
</feature>
<dbReference type="Pfam" id="PF03413">
    <property type="entry name" value="PepSY"/>
    <property type="match status" value="2"/>
</dbReference>
<evidence type="ECO:0000313" key="3">
    <source>
        <dbReference type="EMBL" id="MBD7939070.1"/>
    </source>
</evidence>
<sequence length="180" mass="20053">MMKKFSLLLSIMTIFCLTACGDGDGDGDSNSKNIDKPNLAEAEIEVSLQNAVDIFLREFEVDDITKVELDSDMDQWKYDVAGITNDKEYELVIDAHTGDILNKSEEGIEKGEKDQGISLNEVISPSEAIKIVQAETSNEIGGWTLEVENRTEQYEIEVRDGSEEIDYIIHAISGELEGRD</sequence>
<evidence type="ECO:0000259" key="2">
    <source>
        <dbReference type="Pfam" id="PF03413"/>
    </source>
</evidence>
<name>A0ABR8QU56_9BACI</name>
<feature type="domain" description="PepSY" evidence="2">
    <location>
        <begin position="123"/>
        <end position="178"/>
    </location>
</feature>
<dbReference type="RefSeq" id="WP_191816775.1">
    <property type="nucleotide sequence ID" value="NZ_JACSQT010000012.1"/>
</dbReference>
<feature type="chain" id="PRO_5045675745" evidence="1">
    <location>
        <begin position="20"/>
        <end position="180"/>
    </location>
</feature>
<dbReference type="InterPro" id="IPR025711">
    <property type="entry name" value="PepSY"/>
</dbReference>
<dbReference type="Proteomes" id="UP000657931">
    <property type="component" value="Unassembled WGS sequence"/>
</dbReference>
<reference evidence="3 4" key="1">
    <citation type="submission" date="2020-08" db="EMBL/GenBank/DDBJ databases">
        <title>A Genomic Blueprint of the Chicken Gut Microbiome.</title>
        <authorList>
            <person name="Gilroy R."/>
            <person name="Ravi A."/>
            <person name="Getino M."/>
            <person name="Pursley I."/>
            <person name="Horton D.L."/>
            <person name="Alikhan N.-F."/>
            <person name="Baker D."/>
            <person name="Gharbi K."/>
            <person name="Hall N."/>
            <person name="Watson M."/>
            <person name="Adriaenssens E.M."/>
            <person name="Foster-Nyarko E."/>
            <person name="Jarju S."/>
            <person name="Secka A."/>
            <person name="Antonio M."/>
            <person name="Oren A."/>
            <person name="Chaudhuri R."/>
            <person name="La Ragione R.M."/>
            <person name="Hildebrand F."/>
            <person name="Pallen M.J."/>
        </authorList>
    </citation>
    <scope>NUCLEOTIDE SEQUENCE [LARGE SCALE GENOMIC DNA]</scope>
    <source>
        <strain evidence="3 4">Sa5YUA1</strain>
    </source>
</reference>
<proteinExistence type="predicted"/>
<organism evidence="3 4">
    <name type="scientific">Cytobacillus stercorigallinarum</name>
    <dbReference type="NCBI Taxonomy" id="2762240"/>
    <lineage>
        <taxon>Bacteria</taxon>
        <taxon>Bacillati</taxon>
        <taxon>Bacillota</taxon>
        <taxon>Bacilli</taxon>
        <taxon>Bacillales</taxon>
        <taxon>Bacillaceae</taxon>
        <taxon>Cytobacillus</taxon>
    </lineage>
</organism>